<sequence length="394" mass="43406">MVANLLIYLIVAIGEAVCVAFAINVVHGRAWKVRWHEKATMAFMAVCGLGSLELARRYRLTPFADWPVLLKSLATLCSFVALVVLPAVTFARSRRRTPEGMVRDDHRSVLDGKNREAFIGQGTFSWMLRLPGNESLDLTVHEWSLRIPQLPPELDELSILHLTDLHFSHAYDRRYFEAVVEAAASAPADLVFVTGDLVDEPECIEWITPLLARLSGPLGRFAILGNHDHHHDMDRIARATTAAGYTVLDGDVATVDVHGRRLAIGGTCAPWGPAIAAGSIPEADFSMLLSHTPDLAYKAAAQGWDFMLCGHNHGGQIRLPVIGPVLMPSRFSRRFDRGFFRIDPTLMYVSQGVGAKHPIRYGCPPEISRFTLVRHDVAAPRDQSAGAARQPVEA</sequence>
<evidence type="ECO:0000256" key="1">
    <source>
        <dbReference type="ARBA" id="ARBA00022723"/>
    </source>
</evidence>
<dbReference type="InterPro" id="IPR051158">
    <property type="entry name" value="Metallophosphoesterase_sf"/>
</dbReference>
<name>A0A1U7CYS1_9BACT</name>
<dbReference type="Gene3D" id="3.60.21.10">
    <property type="match status" value="1"/>
</dbReference>
<dbReference type="OrthoDB" id="9780884at2"/>
<dbReference type="Pfam" id="PF00149">
    <property type="entry name" value="Metallophos"/>
    <property type="match status" value="1"/>
</dbReference>
<keyword evidence="2 5" id="KW-0378">Hydrolase</keyword>
<dbReference type="SUPFAM" id="SSF56300">
    <property type="entry name" value="Metallo-dependent phosphatases"/>
    <property type="match status" value="1"/>
</dbReference>
<protein>
    <submittedName>
        <fullName evidence="5">3',5'-cyclic adenosine monophosphate phosphodiesterase CpdA</fullName>
        <ecNumber evidence="5">3.1.4.53</ecNumber>
    </submittedName>
</protein>
<keyword evidence="3" id="KW-0812">Transmembrane</keyword>
<accession>A0A1U7CYS1</accession>
<dbReference type="GO" id="GO:0009245">
    <property type="term" value="P:lipid A biosynthetic process"/>
    <property type="evidence" value="ECO:0007669"/>
    <property type="project" value="TreeGrafter"/>
</dbReference>
<keyword evidence="6" id="KW-1185">Reference proteome</keyword>
<dbReference type="PANTHER" id="PTHR31302:SF31">
    <property type="entry name" value="PHOSPHODIESTERASE YAEI"/>
    <property type="match status" value="1"/>
</dbReference>
<feature type="transmembrane region" description="Helical" evidence="3">
    <location>
        <begin position="68"/>
        <end position="91"/>
    </location>
</feature>
<dbReference type="EC" id="3.1.4.53" evidence="5"/>
<keyword evidence="3" id="KW-1133">Transmembrane helix</keyword>
<reference evidence="6" key="1">
    <citation type="submission" date="2016-12" db="EMBL/GenBank/DDBJ databases">
        <title>Comparative genomics of four Isosphaeraceae planctomycetes: a common pool of plasmids and glycoside hydrolase genes.</title>
        <authorList>
            <person name="Ivanova A."/>
        </authorList>
    </citation>
    <scope>NUCLEOTIDE SEQUENCE [LARGE SCALE GENOMIC DNA]</scope>
    <source>
        <strain evidence="6">PX4</strain>
    </source>
</reference>
<dbReference type="GO" id="GO:0008758">
    <property type="term" value="F:UDP-2,3-diacylglucosamine hydrolase activity"/>
    <property type="evidence" value="ECO:0007669"/>
    <property type="project" value="TreeGrafter"/>
</dbReference>
<evidence type="ECO:0000313" key="6">
    <source>
        <dbReference type="Proteomes" id="UP000186309"/>
    </source>
</evidence>
<evidence type="ECO:0000313" key="5">
    <source>
        <dbReference type="EMBL" id="APW64046.1"/>
    </source>
</evidence>
<dbReference type="GO" id="GO:0004115">
    <property type="term" value="F:3',5'-cyclic-AMP phosphodiesterase activity"/>
    <property type="evidence" value="ECO:0007669"/>
    <property type="project" value="UniProtKB-EC"/>
</dbReference>
<dbReference type="EMBL" id="CP019082">
    <property type="protein sequence ID" value="APW64046.1"/>
    <property type="molecule type" value="Genomic_DNA"/>
</dbReference>
<dbReference type="RefSeq" id="WP_076350331.1">
    <property type="nucleotide sequence ID" value="NZ_CP019082.1"/>
</dbReference>
<evidence type="ECO:0000256" key="3">
    <source>
        <dbReference type="SAM" id="Phobius"/>
    </source>
</evidence>
<evidence type="ECO:0000256" key="2">
    <source>
        <dbReference type="ARBA" id="ARBA00022801"/>
    </source>
</evidence>
<dbReference type="InterPro" id="IPR029052">
    <property type="entry name" value="Metallo-depent_PP-like"/>
</dbReference>
<evidence type="ECO:0000259" key="4">
    <source>
        <dbReference type="Pfam" id="PF00149"/>
    </source>
</evidence>
<dbReference type="GO" id="GO:0016020">
    <property type="term" value="C:membrane"/>
    <property type="evidence" value="ECO:0007669"/>
    <property type="project" value="GOC"/>
</dbReference>
<dbReference type="InterPro" id="IPR004843">
    <property type="entry name" value="Calcineurin-like_PHP"/>
</dbReference>
<dbReference type="Proteomes" id="UP000186309">
    <property type="component" value="Chromosome"/>
</dbReference>
<feature type="domain" description="Calcineurin-like phosphoesterase" evidence="4">
    <location>
        <begin position="158"/>
        <end position="313"/>
    </location>
</feature>
<keyword evidence="3" id="KW-0472">Membrane</keyword>
<keyword evidence="1" id="KW-0479">Metal-binding</keyword>
<feature type="transmembrane region" description="Helical" evidence="3">
    <location>
        <begin position="6"/>
        <end position="27"/>
    </location>
</feature>
<gene>
    <name evidence="5" type="primary">cpdA_5</name>
    <name evidence="5" type="ORF">BSF38_05635</name>
</gene>
<dbReference type="KEGG" id="pbor:BSF38_05635"/>
<dbReference type="PANTHER" id="PTHR31302">
    <property type="entry name" value="TRANSMEMBRANE PROTEIN WITH METALLOPHOSPHOESTERASE DOMAIN-RELATED"/>
    <property type="match status" value="1"/>
</dbReference>
<dbReference type="AlphaFoldDB" id="A0A1U7CYS1"/>
<dbReference type="GO" id="GO:0046872">
    <property type="term" value="F:metal ion binding"/>
    <property type="evidence" value="ECO:0007669"/>
    <property type="project" value="UniProtKB-KW"/>
</dbReference>
<proteinExistence type="predicted"/>
<dbReference type="STRING" id="1387353.BSF38_05635"/>
<organism evidence="5 6">
    <name type="scientific">Paludisphaera borealis</name>
    <dbReference type="NCBI Taxonomy" id="1387353"/>
    <lineage>
        <taxon>Bacteria</taxon>
        <taxon>Pseudomonadati</taxon>
        <taxon>Planctomycetota</taxon>
        <taxon>Planctomycetia</taxon>
        <taxon>Isosphaerales</taxon>
        <taxon>Isosphaeraceae</taxon>
        <taxon>Paludisphaera</taxon>
    </lineage>
</organism>